<evidence type="ECO:0000256" key="3">
    <source>
        <dbReference type="ARBA" id="ARBA00022723"/>
    </source>
</evidence>
<dbReference type="Proteomes" id="UP001337655">
    <property type="component" value="Unassembled WGS sequence"/>
</dbReference>
<evidence type="ECO:0000256" key="5">
    <source>
        <dbReference type="ARBA" id="ARBA00037900"/>
    </source>
</evidence>
<feature type="domain" description="Isochorismatase-like" evidence="8">
    <location>
        <begin position="7"/>
        <end position="219"/>
    </location>
</feature>
<sequence>MSAGKKAALICVDIQNDFCDDPDGALAVKGARALAPVWNELLSMPFAVKIATKDCHPTDHVSFASQHQGKQPFKDTITVKNPENEKDEPFTSTLWPDHCIQGSHGYELMSELDKSKIQTIIEKGQDKRVESYSAFGPPYRNPRLGNNELIEMLKSEGITEVFVVGLAYEACVMYTAKDAAKYGFQTYLIEDAAAFANKSEDNTKVVRKQLQDCGVSLISLASPEVERIRKSA</sequence>
<evidence type="ECO:0000256" key="1">
    <source>
        <dbReference type="ARBA" id="ARBA00006336"/>
    </source>
</evidence>
<dbReference type="Gene3D" id="3.40.50.850">
    <property type="entry name" value="Isochorismatase-like"/>
    <property type="match status" value="1"/>
</dbReference>
<protein>
    <recommendedName>
        <fullName evidence="6">nicotinamidase</fullName>
        <ecNumber evidence="6">3.5.1.19</ecNumber>
    </recommendedName>
    <alternativeName>
        <fullName evidence="7">Nicotinamide deamidase</fullName>
    </alternativeName>
</protein>
<dbReference type="GO" id="GO:0019363">
    <property type="term" value="P:pyridine nucleotide biosynthetic process"/>
    <property type="evidence" value="ECO:0007669"/>
    <property type="project" value="UniProtKB-KW"/>
</dbReference>
<dbReference type="AlphaFoldDB" id="A0AAV9P352"/>
<keyword evidence="4 9" id="KW-0378">Hydrolase</keyword>
<accession>A0AAV9P352</accession>
<dbReference type="InterPro" id="IPR036380">
    <property type="entry name" value="Isochorismatase-like_sf"/>
</dbReference>
<evidence type="ECO:0000256" key="4">
    <source>
        <dbReference type="ARBA" id="ARBA00022801"/>
    </source>
</evidence>
<dbReference type="SUPFAM" id="SSF52499">
    <property type="entry name" value="Isochorismatase-like hydrolases"/>
    <property type="match status" value="1"/>
</dbReference>
<evidence type="ECO:0000256" key="2">
    <source>
        <dbReference type="ARBA" id="ARBA00022642"/>
    </source>
</evidence>
<dbReference type="EMBL" id="JAVRRT010000015">
    <property type="protein sequence ID" value="KAK5165868.1"/>
    <property type="molecule type" value="Genomic_DNA"/>
</dbReference>
<comment type="similarity">
    <text evidence="1">Belongs to the isochorismatase family.</text>
</comment>
<evidence type="ECO:0000256" key="6">
    <source>
        <dbReference type="ARBA" id="ARBA00039017"/>
    </source>
</evidence>
<evidence type="ECO:0000313" key="10">
    <source>
        <dbReference type="Proteomes" id="UP001337655"/>
    </source>
</evidence>
<keyword evidence="2" id="KW-0662">Pyridine nucleotide biosynthesis</keyword>
<dbReference type="EC" id="3.5.1.19" evidence="6"/>
<evidence type="ECO:0000259" key="8">
    <source>
        <dbReference type="Pfam" id="PF00857"/>
    </source>
</evidence>
<evidence type="ECO:0000256" key="7">
    <source>
        <dbReference type="ARBA" id="ARBA00043224"/>
    </source>
</evidence>
<proteinExistence type="inferred from homology"/>
<dbReference type="GO" id="GO:0046872">
    <property type="term" value="F:metal ion binding"/>
    <property type="evidence" value="ECO:0007669"/>
    <property type="project" value="UniProtKB-KW"/>
</dbReference>
<keyword evidence="10" id="KW-1185">Reference proteome</keyword>
<gene>
    <name evidence="9" type="primary">PNC1</name>
    <name evidence="9" type="ORF">LTR77_008791</name>
</gene>
<dbReference type="RefSeq" id="XP_064655880.1">
    <property type="nucleotide sequence ID" value="XM_064806021.1"/>
</dbReference>
<dbReference type="GeneID" id="89930123"/>
<dbReference type="GO" id="GO:0008936">
    <property type="term" value="F:nicotinamidase activity"/>
    <property type="evidence" value="ECO:0007669"/>
    <property type="project" value="UniProtKB-EC"/>
</dbReference>
<evidence type="ECO:0000313" key="9">
    <source>
        <dbReference type="EMBL" id="KAK5165868.1"/>
    </source>
</evidence>
<keyword evidence="3" id="KW-0479">Metal-binding</keyword>
<dbReference type="InterPro" id="IPR000868">
    <property type="entry name" value="Isochorismatase-like_dom"/>
</dbReference>
<dbReference type="PANTHER" id="PTHR11080:SF2">
    <property type="entry name" value="LD05707P"/>
    <property type="match status" value="1"/>
</dbReference>
<dbReference type="Pfam" id="PF00857">
    <property type="entry name" value="Isochorismatase"/>
    <property type="match status" value="1"/>
</dbReference>
<organism evidence="9 10">
    <name type="scientific">Saxophila tyrrhenica</name>
    <dbReference type="NCBI Taxonomy" id="1690608"/>
    <lineage>
        <taxon>Eukaryota</taxon>
        <taxon>Fungi</taxon>
        <taxon>Dikarya</taxon>
        <taxon>Ascomycota</taxon>
        <taxon>Pezizomycotina</taxon>
        <taxon>Dothideomycetes</taxon>
        <taxon>Dothideomycetidae</taxon>
        <taxon>Mycosphaerellales</taxon>
        <taxon>Extremaceae</taxon>
        <taxon>Saxophila</taxon>
    </lineage>
</organism>
<dbReference type="InterPro" id="IPR052347">
    <property type="entry name" value="Isochorismatase_Nicotinamidase"/>
</dbReference>
<name>A0AAV9P352_9PEZI</name>
<reference evidence="9 10" key="1">
    <citation type="submission" date="2023-08" db="EMBL/GenBank/DDBJ databases">
        <title>Black Yeasts Isolated from many extreme environments.</title>
        <authorList>
            <person name="Coleine C."/>
            <person name="Stajich J.E."/>
            <person name="Selbmann L."/>
        </authorList>
    </citation>
    <scope>NUCLEOTIDE SEQUENCE [LARGE SCALE GENOMIC DNA]</scope>
    <source>
        <strain evidence="9 10">CCFEE 5935</strain>
    </source>
</reference>
<comment type="caution">
    <text evidence="9">The sequence shown here is derived from an EMBL/GenBank/DDBJ whole genome shotgun (WGS) entry which is preliminary data.</text>
</comment>
<comment type="pathway">
    <text evidence="5">Cofactor biosynthesis; nicotinate biosynthesis; nicotinate from nicotinamide: step 1/1.</text>
</comment>
<dbReference type="PANTHER" id="PTHR11080">
    <property type="entry name" value="PYRAZINAMIDASE/NICOTINAMIDASE"/>
    <property type="match status" value="1"/>
</dbReference>